<evidence type="ECO:0000313" key="4">
    <source>
        <dbReference type="EMBL" id="SKB68372.1"/>
    </source>
</evidence>
<keyword evidence="2" id="KW-0378">Hydrolase</keyword>
<gene>
    <name evidence="4" type="ORF">SAMN05660293_01456</name>
</gene>
<dbReference type="STRING" id="651661.SAMN05660293_01456"/>
<name>A0A1T5D9D5_9BACT</name>
<dbReference type="InterPro" id="IPR004843">
    <property type="entry name" value="Calcineurin-like_PHP"/>
</dbReference>
<dbReference type="PANTHER" id="PTHR10161">
    <property type="entry name" value="TARTRATE-RESISTANT ACID PHOSPHATASE TYPE 5"/>
    <property type="match status" value="1"/>
</dbReference>
<feature type="domain" description="Calcineurin-like phosphoesterase" evidence="3">
    <location>
        <begin position="23"/>
        <end position="224"/>
    </location>
</feature>
<dbReference type="InterPro" id="IPR029052">
    <property type="entry name" value="Metallo-depent_PP-like"/>
</dbReference>
<proteinExistence type="predicted"/>
<accession>A0A1T5D9D5</accession>
<keyword evidence="1" id="KW-0732">Signal</keyword>
<organism evidence="4 5">
    <name type="scientific">Dyadobacter psychrophilus</name>
    <dbReference type="NCBI Taxonomy" id="651661"/>
    <lineage>
        <taxon>Bacteria</taxon>
        <taxon>Pseudomonadati</taxon>
        <taxon>Bacteroidota</taxon>
        <taxon>Cytophagia</taxon>
        <taxon>Cytophagales</taxon>
        <taxon>Spirosomataceae</taxon>
        <taxon>Dyadobacter</taxon>
    </lineage>
</organism>
<dbReference type="Gene3D" id="3.60.21.10">
    <property type="match status" value="2"/>
</dbReference>
<dbReference type="GO" id="GO:0016787">
    <property type="term" value="F:hydrolase activity"/>
    <property type="evidence" value="ECO:0007669"/>
    <property type="project" value="UniProtKB-KW"/>
</dbReference>
<protein>
    <submittedName>
        <fullName evidence="4">Calcineurin-like phosphoesterase</fullName>
    </submittedName>
</protein>
<dbReference type="Proteomes" id="UP000190897">
    <property type="component" value="Unassembled WGS sequence"/>
</dbReference>
<sequence>MGDGETWENYHPDTNLTLKHRMYLIGDAGNAVSPETTPSLSYLNKKLSEESANTSILFLGDNIYPKGMPPRDNKIRRAAEYSLMRQLDVLIQFKGHPIFIPGNHDWKFKTIGVDEQRKFIQQHLDSYRFARDAKIFFYPENLGIGPDKINLSEHVALLVFDSHQLLMNWNKKSTEKNSNNIRTKKYFKKKLEDTLKTLGSKHIVIAMHHPPYSYGPHGGRYNLKQHLLPVTELESAPSWLYLPLPIIGSVYVGVRTLLRVKADVHNCRYHKLRRVLLSATDQRANVTFVSGHEHTLQYIETKGHSFVVSGSGSKSSPVGLKKNKSLFASTKIGYSVMDFYDKDQTWITYFSVREDGSHAEPIFRRKLNN</sequence>
<keyword evidence="5" id="KW-1185">Reference proteome</keyword>
<reference evidence="5" key="1">
    <citation type="submission" date="2017-02" db="EMBL/GenBank/DDBJ databases">
        <authorList>
            <person name="Varghese N."/>
            <person name="Submissions S."/>
        </authorList>
    </citation>
    <scope>NUCLEOTIDE SEQUENCE [LARGE SCALE GENOMIC DNA]</scope>
    <source>
        <strain evidence="5">DSM 22270</strain>
    </source>
</reference>
<dbReference type="Pfam" id="PF00149">
    <property type="entry name" value="Metallophos"/>
    <property type="match status" value="1"/>
</dbReference>
<dbReference type="AlphaFoldDB" id="A0A1T5D9D5"/>
<dbReference type="InterPro" id="IPR051558">
    <property type="entry name" value="Metallophosphoesterase_PAP"/>
</dbReference>
<evidence type="ECO:0000256" key="1">
    <source>
        <dbReference type="ARBA" id="ARBA00022729"/>
    </source>
</evidence>
<evidence type="ECO:0000256" key="2">
    <source>
        <dbReference type="ARBA" id="ARBA00022801"/>
    </source>
</evidence>
<dbReference type="SUPFAM" id="SSF56300">
    <property type="entry name" value="Metallo-dependent phosphatases"/>
    <property type="match status" value="1"/>
</dbReference>
<evidence type="ECO:0000313" key="5">
    <source>
        <dbReference type="Proteomes" id="UP000190897"/>
    </source>
</evidence>
<evidence type="ECO:0000259" key="3">
    <source>
        <dbReference type="Pfam" id="PF00149"/>
    </source>
</evidence>
<dbReference type="PANTHER" id="PTHR10161:SF14">
    <property type="entry name" value="TARTRATE-RESISTANT ACID PHOSPHATASE TYPE 5"/>
    <property type="match status" value="1"/>
</dbReference>
<dbReference type="EMBL" id="FUZA01000002">
    <property type="protein sequence ID" value="SKB68372.1"/>
    <property type="molecule type" value="Genomic_DNA"/>
</dbReference>